<evidence type="ECO:0000259" key="2">
    <source>
        <dbReference type="Pfam" id="PF07969"/>
    </source>
</evidence>
<dbReference type="InterPro" id="IPR032466">
    <property type="entry name" value="Metal_Hydrolase"/>
</dbReference>
<dbReference type="SUPFAM" id="SSF51556">
    <property type="entry name" value="Metallo-dependent hydrolases"/>
    <property type="match status" value="1"/>
</dbReference>
<feature type="region of interest" description="Disordered" evidence="1">
    <location>
        <begin position="130"/>
        <end position="152"/>
    </location>
</feature>
<accession>A0A9N8EKX6</accession>
<dbReference type="SUPFAM" id="SSF51338">
    <property type="entry name" value="Composite domain of metallo-dependent hydrolases"/>
    <property type="match status" value="1"/>
</dbReference>
<dbReference type="InterPro" id="IPR011059">
    <property type="entry name" value="Metal-dep_hydrolase_composite"/>
</dbReference>
<feature type="domain" description="Amidohydrolase 3" evidence="2">
    <location>
        <begin position="3"/>
        <end position="115"/>
    </location>
</feature>
<sequence length="192" mass="20241">GRTRADTLLPALELYEANATITLSSDWDADTLSPLEKIQTVLTRPDGRSFPDVATVIPMLTINPAYLLQHDDTTGSIEVGKFADLAVIDQDIFNMPVDEISTANVTRTYLQGDLIFGPGADVSRVDGSIEISETDPTGAGSEENGATDPKDVEIDTGGNVAVSVEGQSSSPAVFSSLLAACLCFSVSLLSFL</sequence>
<dbReference type="Gene3D" id="3.20.20.140">
    <property type="entry name" value="Metal-dependent hydrolases"/>
    <property type="match status" value="1"/>
</dbReference>
<dbReference type="InterPro" id="IPR013108">
    <property type="entry name" value="Amidohydro_3"/>
</dbReference>
<evidence type="ECO:0000313" key="3">
    <source>
        <dbReference type="EMBL" id="CAB9521161.1"/>
    </source>
</evidence>
<dbReference type="GO" id="GO:0016810">
    <property type="term" value="F:hydrolase activity, acting on carbon-nitrogen (but not peptide) bonds"/>
    <property type="evidence" value="ECO:0007669"/>
    <property type="project" value="InterPro"/>
</dbReference>
<protein>
    <submittedName>
        <fullName evidence="3">Amidohydrolase (Partial)</fullName>
    </submittedName>
</protein>
<dbReference type="Pfam" id="PF07969">
    <property type="entry name" value="Amidohydro_3"/>
    <property type="match status" value="1"/>
</dbReference>
<dbReference type="OrthoDB" id="3501663at2759"/>
<reference evidence="3" key="1">
    <citation type="submission" date="2020-06" db="EMBL/GenBank/DDBJ databases">
        <authorList>
            <consortium name="Plant Systems Biology data submission"/>
        </authorList>
    </citation>
    <scope>NUCLEOTIDE SEQUENCE</scope>
    <source>
        <strain evidence="3">D6</strain>
    </source>
</reference>
<gene>
    <name evidence="3" type="ORF">SEMRO_1170_G248650.1</name>
</gene>
<dbReference type="PANTHER" id="PTHR22642">
    <property type="entry name" value="IMIDAZOLONEPROPIONASE"/>
    <property type="match status" value="1"/>
</dbReference>
<feature type="non-terminal residue" evidence="3">
    <location>
        <position position="1"/>
    </location>
</feature>
<dbReference type="EMBL" id="CAICTM010001168">
    <property type="protein sequence ID" value="CAB9521161.1"/>
    <property type="molecule type" value="Genomic_DNA"/>
</dbReference>
<evidence type="ECO:0000256" key="1">
    <source>
        <dbReference type="SAM" id="MobiDB-lite"/>
    </source>
</evidence>
<dbReference type="PANTHER" id="PTHR22642:SF2">
    <property type="entry name" value="PROTEIN LONG AFTER FAR-RED 3"/>
    <property type="match status" value="1"/>
</dbReference>
<dbReference type="AlphaFoldDB" id="A0A9N8EKX6"/>
<dbReference type="Proteomes" id="UP001153069">
    <property type="component" value="Unassembled WGS sequence"/>
</dbReference>
<comment type="caution">
    <text evidence="3">The sequence shown here is derived from an EMBL/GenBank/DDBJ whole genome shotgun (WGS) entry which is preliminary data.</text>
</comment>
<keyword evidence="4" id="KW-1185">Reference proteome</keyword>
<name>A0A9N8EKX6_9STRA</name>
<evidence type="ECO:0000313" key="4">
    <source>
        <dbReference type="Proteomes" id="UP001153069"/>
    </source>
</evidence>
<proteinExistence type="predicted"/>
<organism evidence="3 4">
    <name type="scientific">Seminavis robusta</name>
    <dbReference type="NCBI Taxonomy" id="568900"/>
    <lineage>
        <taxon>Eukaryota</taxon>
        <taxon>Sar</taxon>
        <taxon>Stramenopiles</taxon>
        <taxon>Ochrophyta</taxon>
        <taxon>Bacillariophyta</taxon>
        <taxon>Bacillariophyceae</taxon>
        <taxon>Bacillariophycidae</taxon>
        <taxon>Naviculales</taxon>
        <taxon>Naviculaceae</taxon>
        <taxon>Seminavis</taxon>
    </lineage>
</organism>